<dbReference type="GO" id="GO:0003887">
    <property type="term" value="F:DNA-directed DNA polymerase activity"/>
    <property type="evidence" value="ECO:0007669"/>
    <property type="project" value="UniProtKB-KW"/>
</dbReference>
<reference evidence="9" key="2">
    <citation type="submission" date="2015-07" db="EMBL/GenBank/DDBJ databases">
        <title>Contrasting host-pathogen interactions and genome evolution in two generalist and specialist microsporidian pathogens of mosquitoes.</title>
        <authorList>
            <consortium name="The Broad Institute Genomics Platform"/>
            <consortium name="The Broad Institute Genome Sequencing Center for Infectious Disease"/>
            <person name="Cuomo C.A."/>
            <person name="Sanscrainte N.D."/>
            <person name="Goldberg J.M."/>
            <person name="Heiman D."/>
            <person name="Young S."/>
            <person name="Zeng Q."/>
            <person name="Becnel J.J."/>
            <person name="Birren B.W."/>
        </authorList>
    </citation>
    <scope>NUCLEOTIDE SEQUENCE [LARGE SCALE GENOMIC DNA]</scope>
    <source>
        <strain evidence="9">USNM 41457</strain>
    </source>
</reference>
<sequence>MYFYLLHVEEETNSSINLFGYKLRTSMPTTKNVEALPCKINVSNIFSPYLLYSSDKDYLKGLMKCLSEKEIVYSVNKKTKKNFFYKGYPQDLPLICLEISGKDNKALKASEINNIQYLDKLLVPNRNKNKSQNDESENTQNLRGLATELKIKEFSSPIEQFIISNRIKGPSILHITNFDETTTGKYFVKDLQDIKFIKNDELPFIKIAYLVVNINNFDVSSFSIQIHDTKTNTEKLISGVVKTSYDKLNSCLQDECFVLYRNSNELISHLNSIINLEKPSFLIYHNIPAKNLKMLNLAGIITCDLYMNVQEIIRGRTFSLQEICETINCEIKIDKSMIKETIEKIFYSGKKSNHDKLKNFGYINDDKALKHSRNNFIDSKISDNQRSDPGLQNHNENQEDKHDNNKQIFKNIDFGGKEIEKTKTDFYTTNLIQAYKKEMEPLIMLFHNIRLLRLAFEKLNILELSKQLTEISGNLLIKTMHNARAERNEYLLLHECYEKNYLFPPNIKDFKERTYSGGLVLQPVVGFHENLILLLDFSSLYPSIIQEHNICFSTIGLFDDESSCNFKEKNQEELKIFFTDLENKYKNQMNSEKTTTSENNNLSARNLSKLEIVDMMGFLPRILYNLVSRRRAVKDLMKSTADKQQLMLLETRQKALKLTANSIYGCLGANFSRFCNFTMASYITYKGRELLKETKEIAENLLKMKVIYGDTDSIMIDTMLPGLNSNYKEAIKMSVDLKNKINSRFNLSKLK</sequence>
<dbReference type="GO" id="GO:1902975">
    <property type="term" value="P:mitotic DNA replication initiation"/>
    <property type="evidence" value="ECO:0007669"/>
    <property type="project" value="TreeGrafter"/>
</dbReference>
<dbReference type="Gene3D" id="3.90.1600.10">
    <property type="entry name" value="Palm domain of DNA polymerase"/>
    <property type="match status" value="1"/>
</dbReference>
<evidence type="ECO:0000256" key="5">
    <source>
        <dbReference type="RuleBase" id="RU000442"/>
    </source>
</evidence>
<accession>J9D0N1</accession>
<dbReference type="Pfam" id="PF00136">
    <property type="entry name" value="DNA_pol_B"/>
    <property type="match status" value="1"/>
</dbReference>
<evidence type="ECO:0000256" key="1">
    <source>
        <dbReference type="ARBA" id="ARBA00005755"/>
    </source>
</evidence>
<dbReference type="GO" id="GO:0003697">
    <property type="term" value="F:single-stranded DNA binding"/>
    <property type="evidence" value="ECO:0007669"/>
    <property type="project" value="TreeGrafter"/>
</dbReference>
<evidence type="ECO:0000313" key="9">
    <source>
        <dbReference type="Proteomes" id="UP000003163"/>
    </source>
</evidence>
<gene>
    <name evidence="8" type="ORF">EDEG_00035</name>
</gene>
<evidence type="ECO:0000313" key="8">
    <source>
        <dbReference type="EMBL" id="EJW01441.1"/>
    </source>
</evidence>
<reference evidence="8 9" key="1">
    <citation type="submission" date="2011-08" db="EMBL/GenBank/DDBJ databases">
        <authorList>
            <person name="Liu Z.J."/>
            <person name="Shi F.L."/>
            <person name="Lu J.Q."/>
            <person name="Li M."/>
            <person name="Wang Z.L."/>
        </authorList>
    </citation>
    <scope>NUCLEOTIDE SEQUENCE [LARGE SCALE GENOMIC DNA]</scope>
    <source>
        <strain evidence="8 9">USNM 41457</strain>
    </source>
</reference>
<dbReference type="GO" id="GO:0006273">
    <property type="term" value="P:lagging strand elongation"/>
    <property type="evidence" value="ECO:0007669"/>
    <property type="project" value="TreeGrafter"/>
</dbReference>
<dbReference type="Gene3D" id="1.10.287.690">
    <property type="entry name" value="Helix hairpin bin"/>
    <property type="match status" value="1"/>
</dbReference>
<evidence type="ECO:0000259" key="7">
    <source>
        <dbReference type="Pfam" id="PF00136"/>
    </source>
</evidence>
<dbReference type="InterPro" id="IPR017964">
    <property type="entry name" value="DNA-dir_DNA_pol_B_CS"/>
</dbReference>
<dbReference type="PRINTS" id="PR00106">
    <property type="entry name" value="DNAPOLB"/>
</dbReference>
<dbReference type="PANTHER" id="PTHR45861:SF1">
    <property type="entry name" value="DNA POLYMERASE ALPHA CATALYTIC SUBUNIT"/>
    <property type="match status" value="1"/>
</dbReference>
<dbReference type="OrthoDB" id="6755010at2759"/>
<dbReference type="InterPro" id="IPR006172">
    <property type="entry name" value="DNA-dir_DNA_pol_B"/>
</dbReference>
<dbReference type="GO" id="GO:0005658">
    <property type="term" value="C:alpha DNA polymerase:primase complex"/>
    <property type="evidence" value="ECO:0007669"/>
    <property type="project" value="TreeGrafter"/>
</dbReference>
<dbReference type="PANTHER" id="PTHR45861">
    <property type="entry name" value="DNA POLYMERASE ALPHA CATALYTIC SUBUNIT"/>
    <property type="match status" value="1"/>
</dbReference>
<comment type="caution">
    <text evidence="8">The sequence shown here is derived from an EMBL/GenBank/DDBJ whole genome shotgun (WGS) entry which is preliminary data.</text>
</comment>
<dbReference type="SUPFAM" id="SSF53098">
    <property type="entry name" value="Ribonuclease H-like"/>
    <property type="match status" value="1"/>
</dbReference>
<dbReference type="InterPro" id="IPR006134">
    <property type="entry name" value="DNA-dir_DNA_pol_B_multi_dom"/>
</dbReference>
<dbReference type="PROSITE" id="PS00116">
    <property type="entry name" value="DNA_POLYMERASE_B"/>
    <property type="match status" value="1"/>
</dbReference>
<feature type="domain" description="DNA-directed DNA polymerase family B multifunctional" evidence="7">
    <location>
        <begin position="478"/>
        <end position="746"/>
    </location>
</feature>
<name>J9D0N1_EDHAE</name>
<dbReference type="GO" id="GO:0000166">
    <property type="term" value="F:nucleotide binding"/>
    <property type="evidence" value="ECO:0007669"/>
    <property type="project" value="InterPro"/>
</dbReference>
<keyword evidence="2 5" id="KW-0808">Transferase</keyword>
<organism evidence="8 9">
    <name type="scientific">Edhazardia aedis (strain USNM 41457)</name>
    <name type="common">Microsporidian parasite</name>
    <dbReference type="NCBI Taxonomy" id="1003232"/>
    <lineage>
        <taxon>Eukaryota</taxon>
        <taxon>Fungi</taxon>
        <taxon>Fungi incertae sedis</taxon>
        <taxon>Microsporidia</taxon>
        <taxon>Edhazardia</taxon>
    </lineage>
</organism>
<evidence type="ECO:0000256" key="2">
    <source>
        <dbReference type="ARBA" id="ARBA00022679"/>
    </source>
</evidence>
<dbReference type="VEuPathDB" id="MicrosporidiaDB:EDEG_00035"/>
<keyword evidence="9" id="KW-1185">Reference proteome</keyword>
<feature type="compositionally biased region" description="Basic and acidic residues" evidence="6">
    <location>
        <begin position="396"/>
        <end position="405"/>
    </location>
</feature>
<keyword evidence="3 5" id="KW-0548">Nucleotidyltransferase</keyword>
<dbReference type="SMART" id="SM00486">
    <property type="entry name" value="POLBc"/>
    <property type="match status" value="1"/>
</dbReference>
<keyword evidence="4 5" id="KW-0239">DNA-directed DNA polymerase</keyword>
<evidence type="ECO:0000256" key="6">
    <source>
        <dbReference type="SAM" id="MobiDB-lite"/>
    </source>
</evidence>
<dbReference type="GO" id="GO:0003688">
    <property type="term" value="F:DNA replication origin binding"/>
    <property type="evidence" value="ECO:0007669"/>
    <property type="project" value="TreeGrafter"/>
</dbReference>
<dbReference type="EMBL" id="AFBI03000001">
    <property type="protein sequence ID" value="EJW01441.1"/>
    <property type="molecule type" value="Genomic_DNA"/>
</dbReference>
<dbReference type="STRING" id="1003232.J9D0N1"/>
<dbReference type="InterPro" id="IPR043502">
    <property type="entry name" value="DNA/RNA_pol_sf"/>
</dbReference>
<keyword evidence="5" id="KW-0235">DNA replication</keyword>
<keyword evidence="5" id="KW-0238">DNA-binding</keyword>
<dbReference type="EC" id="2.7.7.7" evidence="5"/>
<dbReference type="InParanoid" id="J9D0N1"/>
<dbReference type="HOGENOM" id="CLU_370463_0_0_1"/>
<dbReference type="GO" id="GO:0006272">
    <property type="term" value="P:leading strand elongation"/>
    <property type="evidence" value="ECO:0007669"/>
    <property type="project" value="TreeGrafter"/>
</dbReference>
<dbReference type="AlphaFoldDB" id="J9D0N1"/>
<dbReference type="NCBIfam" id="TIGR00592">
    <property type="entry name" value="pol2"/>
    <property type="match status" value="1"/>
</dbReference>
<dbReference type="GO" id="GO:0003682">
    <property type="term" value="F:chromatin binding"/>
    <property type="evidence" value="ECO:0007669"/>
    <property type="project" value="TreeGrafter"/>
</dbReference>
<feature type="region of interest" description="Disordered" evidence="6">
    <location>
        <begin position="379"/>
        <end position="405"/>
    </location>
</feature>
<evidence type="ECO:0000256" key="4">
    <source>
        <dbReference type="ARBA" id="ARBA00022932"/>
    </source>
</evidence>
<comment type="similarity">
    <text evidence="1 5">Belongs to the DNA polymerase type-B family.</text>
</comment>
<dbReference type="Gene3D" id="6.10.10.100">
    <property type="match status" value="1"/>
</dbReference>
<evidence type="ECO:0000256" key="3">
    <source>
        <dbReference type="ARBA" id="ARBA00022695"/>
    </source>
</evidence>
<dbReference type="InterPro" id="IPR023211">
    <property type="entry name" value="DNA_pol_palm_dom_sf"/>
</dbReference>
<dbReference type="InterPro" id="IPR012337">
    <property type="entry name" value="RNaseH-like_sf"/>
</dbReference>
<comment type="catalytic activity">
    <reaction evidence="5">
        <text>DNA(n) + a 2'-deoxyribonucleoside 5'-triphosphate = DNA(n+1) + diphosphate</text>
        <dbReference type="Rhea" id="RHEA:22508"/>
        <dbReference type="Rhea" id="RHEA-COMP:17339"/>
        <dbReference type="Rhea" id="RHEA-COMP:17340"/>
        <dbReference type="ChEBI" id="CHEBI:33019"/>
        <dbReference type="ChEBI" id="CHEBI:61560"/>
        <dbReference type="ChEBI" id="CHEBI:173112"/>
        <dbReference type="EC" id="2.7.7.7"/>
    </reaction>
</comment>
<dbReference type="SUPFAM" id="SSF56672">
    <property type="entry name" value="DNA/RNA polymerases"/>
    <property type="match status" value="1"/>
</dbReference>
<protein>
    <recommendedName>
        <fullName evidence="5">DNA polymerase</fullName>
        <ecNumber evidence="5">2.7.7.7</ecNumber>
    </recommendedName>
</protein>
<dbReference type="Proteomes" id="UP000003163">
    <property type="component" value="Unassembled WGS sequence"/>
</dbReference>
<proteinExistence type="inferred from homology"/>